<dbReference type="Pfam" id="PF00483">
    <property type="entry name" value="NTP_transferase"/>
    <property type="match status" value="1"/>
</dbReference>
<evidence type="ECO:0000256" key="4">
    <source>
        <dbReference type="ARBA" id="ARBA00023277"/>
    </source>
</evidence>
<keyword evidence="4" id="KW-0119">Carbohydrate metabolism</keyword>
<dbReference type="Gene3D" id="1.10.150.240">
    <property type="entry name" value="Putative phosphatase, domain 2"/>
    <property type="match status" value="1"/>
</dbReference>
<evidence type="ECO:0000256" key="2">
    <source>
        <dbReference type="ARBA" id="ARBA00022723"/>
    </source>
</evidence>
<dbReference type="NCBIfam" id="TIGR01509">
    <property type="entry name" value="HAD-SF-IA-v3"/>
    <property type="match status" value="1"/>
</dbReference>
<dbReference type="InterPro" id="IPR005835">
    <property type="entry name" value="NTP_transferase_dom"/>
</dbReference>
<dbReference type="SMART" id="SM00587">
    <property type="entry name" value="CHK"/>
    <property type="match status" value="1"/>
</dbReference>
<sequence>MNVIIPLCGKGQRFVDEGYTLPKPRIPVFDKPILQYAIDSFKGCKLYIFTNIESVYQEEIQTANPHVTIVTIDRQTLGAADTVYAGLQKSNICGKCLLVDGDAFYTGDIVSRLERVDANAVVSFRTDGELPVYSYVETDENMKVLRIREKEKISNLANTGAYFFRDSEQLKGYCKRVVDDKIFFRGEPYISCVIQCMLDDHEVFECIDISKDSIVSLGTPKQVREYTQRTRAWLFDLDGTLVKTDDIYFLVWKDILKEFGLHLTPDIYSTYIYSNNDDVVIKTLLQNTEYDTSKISQTKNEMFERHISKIKMIEGASDFIISRKRTGDKVAIVTNCNRSTAESILKEMGVYSYIDVVIVGSECKRPKPHPDPYEEAIRFFNIPNNQCIVIEDSKNGILSGKSVCPQSIIGIGDRTMHDSLRTYGATCTFSDFRDIDVDSLDNGDVSGTVIRECLRIMFPDQCVEISNVKLKGGFISDVIGVVVNGCRMIFKIENSNDTPMNQMANNLDLYEREYLFYHSFSKLVPIKVPQFYGKVYDSEYRCIGILLEDLRKDNYILNIDLNTAPVEASLSVVDSIARLHAKFWNKNLVSKFSGLRRNNTQRFDWSKFVKDRASAFKDKWVNTLSMGDMSIVDRIVSQFSDIQHDLSRGDHLTLCHGDVKSPNIFYNTGTGDYEPYFLDWQYIVEGKGVQDLVFFMIESFSVETLELYFPILKNYYYAKLREHGVKNYSYAEYSADLQSAACYFPFFVAMWFGTTPEDDLIDRNFPFFFIQKLFSFYKFGGIYQLN</sequence>
<dbReference type="SFLD" id="SFLDS00003">
    <property type="entry name" value="Haloacid_Dehalogenase"/>
    <property type="match status" value="1"/>
</dbReference>
<accession>A0A6C0HL90</accession>
<dbReference type="InterPro" id="IPR023214">
    <property type="entry name" value="HAD_sf"/>
</dbReference>
<name>A0A6C0HL90_9ZZZZ</name>
<dbReference type="InterPro" id="IPR036412">
    <property type="entry name" value="HAD-like_sf"/>
</dbReference>
<evidence type="ECO:0000313" key="6">
    <source>
        <dbReference type="EMBL" id="QHT80915.1"/>
    </source>
</evidence>
<dbReference type="InterPro" id="IPR011009">
    <property type="entry name" value="Kinase-like_dom_sf"/>
</dbReference>
<dbReference type="InterPro" id="IPR023198">
    <property type="entry name" value="PGP-like_dom2"/>
</dbReference>
<dbReference type="InterPro" id="IPR006439">
    <property type="entry name" value="HAD-SF_hydro_IA"/>
</dbReference>
<dbReference type="GO" id="GO:0003824">
    <property type="term" value="F:catalytic activity"/>
    <property type="evidence" value="ECO:0007669"/>
    <property type="project" value="UniProtKB-ARBA"/>
</dbReference>
<dbReference type="SFLD" id="SFLDG01129">
    <property type="entry name" value="C1.5:_HAD__Beta-PGM__Phosphata"/>
    <property type="match status" value="1"/>
</dbReference>
<dbReference type="SUPFAM" id="SSF56784">
    <property type="entry name" value="HAD-like"/>
    <property type="match status" value="1"/>
</dbReference>
<dbReference type="Gene3D" id="3.40.50.1000">
    <property type="entry name" value="HAD superfamily/HAD-like"/>
    <property type="match status" value="1"/>
</dbReference>
<evidence type="ECO:0000256" key="3">
    <source>
        <dbReference type="ARBA" id="ARBA00022842"/>
    </source>
</evidence>
<dbReference type="Pfam" id="PF02958">
    <property type="entry name" value="EcKL"/>
    <property type="match status" value="1"/>
</dbReference>
<keyword evidence="3" id="KW-0460">Magnesium</keyword>
<dbReference type="InterPro" id="IPR015897">
    <property type="entry name" value="CHK_kinase-like"/>
</dbReference>
<dbReference type="InterPro" id="IPR004119">
    <property type="entry name" value="EcKL"/>
</dbReference>
<comment type="cofactor">
    <cofactor evidence="1">
        <name>Mg(2+)</name>
        <dbReference type="ChEBI" id="CHEBI:18420"/>
    </cofactor>
</comment>
<proteinExistence type="predicted"/>
<dbReference type="Gene3D" id="3.90.1200.10">
    <property type="match status" value="1"/>
</dbReference>
<dbReference type="PANTHER" id="PTHR46193">
    <property type="entry name" value="6-PHOSPHOGLUCONATE PHOSPHATASE"/>
    <property type="match status" value="1"/>
</dbReference>
<keyword evidence="2" id="KW-0479">Metal-binding</keyword>
<reference evidence="6" key="1">
    <citation type="journal article" date="2020" name="Nature">
        <title>Giant virus diversity and host interactions through global metagenomics.</title>
        <authorList>
            <person name="Schulz F."/>
            <person name="Roux S."/>
            <person name="Paez-Espino D."/>
            <person name="Jungbluth S."/>
            <person name="Walsh D.A."/>
            <person name="Denef V.J."/>
            <person name="McMahon K.D."/>
            <person name="Konstantinidis K.T."/>
            <person name="Eloe-Fadrosh E.A."/>
            <person name="Kyrpides N.C."/>
            <person name="Woyke T."/>
        </authorList>
    </citation>
    <scope>NUCLEOTIDE SEQUENCE</scope>
    <source>
        <strain evidence="6">GVMAG-M-3300023184-135</strain>
    </source>
</reference>
<dbReference type="Pfam" id="PF13419">
    <property type="entry name" value="HAD_2"/>
    <property type="match status" value="1"/>
</dbReference>
<feature type="domain" description="CHK kinase-like" evidence="5">
    <location>
        <begin position="545"/>
        <end position="726"/>
    </location>
</feature>
<dbReference type="PANTHER" id="PTHR46193:SF18">
    <property type="entry name" value="HEXITOL PHOSPHATASE B"/>
    <property type="match status" value="1"/>
</dbReference>
<evidence type="ECO:0000259" key="5">
    <source>
        <dbReference type="SMART" id="SM00587"/>
    </source>
</evidence>
<dbReference type="InterPro" id="IPR051600">
    <property type="entry name" value="Beta-PGM-like"/>
</dbReference>
<organism evidence="6">
    <name type="scientific">viral metagenome</name>
    <dbReference type="NCBI Taxonomy" id="1070528"/>
    <lineage>
        <taxon>unclassified sequences</taxon>
        <taxon>metagenomes</taxon>
        <taxon>organismal metagenomes</taxon>
    </lineage>
</organism>
<dbReference type="InterPro" id="IPR041492">
    <property type="entry name" value="HAD_2"/>
</dbReference>
<dbReference type="InterPro" id="IPR029044">
    <property type="entry name" value="Nucleotide-diphossugar_trans"/>
</dbReference>
<evidence type="ECO:0000256" key="1">
    <source>
        <dbReference type="ARBA" id="ARBA00001946"/>
    </source>
</evidence>
<dbReference type="SUPFAM" id="SSF53448">
    <property type="entry name" value="Nucleotide-diphospho-sugar transferases"/>
    <property type="match status" value="1"/>
</dbReference>
<protein>
    <recommendedName>
        <fullName evidence="5">CHK kinase-like domain-containing protein</fullName>
    </recommendedName>
</protein>
<dbReference type="CDD" id="cd07505">
    <property type="entry name" value="HAD_BPGM-like"/>
    <property type="match status" value="1"/>
</dbReference>
<dbReference type="SUPFAM" id="SSF56112">
    <property type="entry name" value="Protein kinase-like (PK-like)"/>
    <property type="match status" value="1"/>
</dbReference>
<dbReference type="GO" id="GO:0046872">
    <property type="term" value="F:metal ion binding"/>
    <property type="evidence" value="ECO:0007669"/>
    <property type="project" value="UniProtKB-KW"/>
</dbReference>
<dbReference type="EMBL" id="MN739976">
    <property type="protein sequence ID" value="QHT80915.1"/>
    <property type="molecule type" value="Genomic_DNA"/>
</dbReference>
<dbReference type="AlphaFoldDB" id="A0A6C0HL90"/>
<dbReference type="Gene3D" id="3.90.550.10">
    <property type="entry name" value="Spore Coat Polysaccharide Biosynthesis Protein SpsA, Chain A"/>
    <property type="match status" value="1"/>
</dbReference>